<dbReference type="AlphaFoldDB" id="A0A1H9MV90"/>
<feature type="region of interest" description="Disordered" evidence="1">
    <location>
        <begin position="77"/>
        <end position="117"/>
    </location>
</feature>
<dbReference type="STRING" id="1036181.SAMN05421756_11194"/>
<reference evidence="3" key="1">
    <citation type="submission" date="2016-10" db="EMBL/GenBank/DDBJ databases">
        <authorList>
            <person name="Varghese N."/>
            <person name="Submissions S."/>
        </authorList>
    </citation>
    <scope>NUCLEOTIDE SEQUENCE [LARGE SCALE GENOMIC DNA]</scope>
    <source>
        <strain evidence="3">CGMCC 4.6856</strain>
    </source>
</reference>
<name>A0A1H9MV90_9ACTN</name>
<gene>
    <name evidence="2" type="ORF">SAMN05421756_11194</name>
</gene>
<feature type="region of interest" description="Disordered" evidence="1">
    <location>
        <begin position="1"/>
        <end position="22"/>
    </location>
</feature>
<evidence type="ECO:0000313" key="3">
    <source>
        <dbReference type="Proteomes" id="UP000198504"/>
    </source>
</evidence>
<evidence type="ECO:0000256" key="1">
    <source>
        <dbReference type="SAM" id="MobiDB-lite"/>
    </source>
</evidence>
<accession>A0A1H9MV90</accession>
<dbReference type="Proteomes" id="UP000198504">
    <property type="component" value="Unassembled WGS sequence"/>
</dbReference>
<proteinExistence type="predicted"/>
<evidence type="ECO:0000313" key="2">
    <source>
        <dbReference type="EMBL" id="SER27630.1"/>
    </source>
</evidence>
<dbReference type="RefSeq" id="WP_091186085.1">
    <property type="nucleotide sequence ID" value="NZ_FOFA01000011.1"/>
</dbReference>
<dbReference type="EMBL" id="FOFA01000011">
    <property type="protein sequence ID" value="SER27630.1"/>
    <property type="molecule type" value="Genomic_DNA"/>
</dbReference>
<protein>
    <submittedName>
        <fullName evidence="2">Uncharacterized protein</fullName>
    </submittedName>
</protein>
<organism evidence="2 3">
    <name type="scientific">Microlunatus flavus</name>
    <dbReference type="NCBI Taxonomy" id="1036181"/>
    <lineage>
        <taxon>Bacteria</taxon>
        <taxon>Bacillati</taxon>
        <taxon>Actinomycetota</taxon>
        <taxon>Actinomycetes</taxon>
        <taxon>Propionibacteriales</taxon>
        <taxon>Propionibacteriaceae</taxon>
        <taxon>Microlunatus</taxon>
    </lineage>
</organism>
<sequence>MISPRSPRRAASGAGWTLREEQPARVDGALRQTVALLELIRQEEALLGWLDDCVAQLHAVRRARQTLLDVTDAEVAEAREASDQPVMEASPASTTDGWRTAGPAAPDATRDDRLDAS</sequence>
<keyword evidence="3" id="KW-1185">Reference proteome</keyword>
<feature type="compositionally biased region" description="Basic and acidic residues" evidence="1">
    <location>
        <begin position="108"/>
        <end position="117"/>
    </location>
</feature>